<reference evidence="2" key="1">
    <citation type="journal article" date="2019" name="Sci. Rep.">
        <title>Draft genome of Tanacetum cinerariifolium, the natural source of mosquito coil.</title>
        <authorList>
            <person name="Yamashiro T."/>
            <person name="Shiraishi A."/>
            <person name="Satake H."/>
            <person name="Nakayama K."/>
        </authorList>
    </citation>
    <scope>NUCLEOTIDE SEQUENCE</scope>
</reference>
<gene>
    <name evidence="2" type="ORF">Tci_065297</name>
</gene>
<evidence type="ECO:0000256" key="1">
    <source>
        <dbReference type="SAM" id="MobiDB-lite"/>
    </source>
</evidence>
<organism evidence="2">
    <name type="scientific">Tanacetum cinerariifolium</name>
    <name type="common">Dalmatian daisy</name>
    <name type="synonym">Chrysanthemum cinerariifolium</name>
    <dbReference type="NCBI Taxonomy" id="118510"/>
    <lineage>
        <taxon>Eukaryota</taxon>
        <taxon>Viridiplantae</taxon>
        <taxon>Streptophyta</taxon>
        <taxon>Embryophyta</taxon>
        <taxon>Tracheophyta</taxon>
        <taxon>Spermatophyta</taxon>
        <taxon>Magnoliopsida</taxon>
        <taxon>eudicotyledons</taxon>
        <taxon>Gunneridae</taxon>
        <taxon>Pentapetalae</taxon>
        <taxon>asterids</taxon>
        <taxon>campanulids</taxon>
        <taxon>Asterales</taxon>
        <taxon>Asteraceae</taxon>
        <taxon>Asteroideae</taxon>
        <taxon>Anthemideae</taxon>
        <taxon>Anthemidinae</taxon>
        <taxon>Tanacetum</taxon>
    </lineage>
</organism>
<sequence length="130" mass="13625">MEVQDAKEKLRAVGGVAAKKDLIDNAPAADDEGLSGSKKHSTLLDGPSPKDYVHAVSLFSRIFCESDGGKTYVSDLIRLGDHVLLEAKDFIEKAASNSVVDDESAPAANDEGLPGSKKCSALLDGPSPKD</sequence>
<dbReference type="EMBL" id="BKCJ010010827">
    <property type="protein sequence ID" value="GEU93319.1"/>
    <property type="molecule type" value="Genomic_DNA"/>
</dbReference>
<feature type="region of interest" description="Disordered" evidence="1">
    <location>
        <begin position="27"/>
        <end position="46"/>
    </location>
</feature>
<evidence type="ECO:0000313" key="2">
    <source>
        <dbReference type="EMBL" id="GEU93319.1"/>
    </source>
</evidence>
<protein>
    <submittedName>
        <fullName evidence="2">Uncharacterized protein</fullName>
    </submittedName>
</protein>
<accession>A0A6L2P6W1</accession>
<feature type="region of interest" description="Disordered" evidence="1">
    <location>
        <begin position="96"/>
        <end position="130"/>
    </location>
</feature>
<name>A0A6L2P6W1_TANCI</name>
<comment type="caution">
    <text evidence="2">The sequence shown here is derived from an EMBL/GenBank/DDBJ whole genome shotgun (WGS) entry which is preliminary data.</text>
</comment>
<proteinExistence type="predicted"/>
<dbReference type="AlphaFoldDB" id="A0A6L2P6W1"/>